<dbReference type="EMBL" id="CAJNYD010002238">
    <property type="protein sequence ID" value="CAF3406687.1"/>
    <property type="molecule type" value="Genomic_DNA"/>
</dbReference>
<proteinExistence type="predicted"/>
<protein>
    <submittedName>
        <fullName evidence="1">Uncharacterized protein</fullName>
    </submittedName>
</protein>
<sequence>MVIWVDENINMINENCQNIIKHLRDVVNQVHPCTTAEQCIQQLVDYEESISFVISSSTIGQHLVPDIHGMATLNTIFIFSGNEPQHQAWVQNWQKIEGVYTFIEHICKSWKWQ</sequence>
<accession>A0A818AFC8</accession>
<comment type="caution">
    <text evidence="1">The sequence shown here is derived from an EMBL/GenBank/DDBJ whole genome shotgun (WGS) entry which is preliminary data.</text>
</comment>
<dbReference type="Proteomes" id="UP000663833">
    <property type="component" value="Unassembled WGS sequence"/>
</dbReference>
<organism evidence="1 2">
    <name type="scientific">Rotaria socialis</name>
    <dbReference type="NCBI Taxonomy" id="392032"/>
    <lineage>
        <taxon>Eukaryota</taxon>
        <taxon>Metazoa</taxon>
        <taxon>Spiralia</taxon>
        <taxon>Gnathifera</taxon>
        <taxon>Rotifera</taxon>
        <taxon>Eurotatoria</taxon>
        <taxon>Bdelloidea</taxon>
        <taxon>Philodinida</taxon>
        <taxon>Philodinidae</taxon>
        <taxon>Rotaria</taxon>
    </lineage>
</organism>
<dbReference type="AlphaFoldDB" id="A0A818AFC8"/>
<name>A0A818AFC8_9BILA</name>
<reference evidence="1" key="1">
    <citation type="submission" date="2021-02" db="EMBL/GenBank/DDBJ databases">
        <authorList>
            <person name="Nowell W R."/>
        </authorList>
    </citation>
    <scope>NUCLEOTIDE SEQUENCE</scope>
</reference>
<evidence type="ECO:0000313" key="1">
    <source>
        <dbReference type="EMBL" id="CAF3406687.1"/>
    </source>
</evidence>
<gene>
    <name evidence="1" type="ORF">LUA448_LOCUS18115</name>
</gene>
<evidence type="ECO:0000313" key="2">
    <source>
        <dbReference type="Proteomes" id="UP000663833"/>
    </source>
</evidence>